<dbReference type="Proteomes" id="UP000324222">
    <property type="component" value="Unassembled WGS sequence"/>
</dbReference>
<protein>
    <submittedName>
        <fullName evidence="2">Uncharacterized protein</fullName>
    </submittedName>
</protein>
<proteinExistence type="predicted"/>
<keyword evidence="3" id="KW-1185">Reference proteome</keyword>
<evidence type="ECO:0000313" key="2">
    <source>
        <dbReference type="EMBL" id="MPC29053.1"/>
    </source>
</evidence>
<feature type="region of interest" description="Disordered" evidence="1">
    <location>
        <begin position="14"/>
        <end position="35"/>
    </location>
</feature>
<reference evidence="2 3" key="1">
    <citation type="submission" date="2019-05" db="EMBL/GenBank/DDBJ databases">
        <title>Another draft genome of Portunus trituberculatus and its Hox gene families provides insights of decapod evolution.</title>
        <authorList>
            <person name="Jeong J.-H."/>
            <person name="Song I."/>
            <person name="Kim S."/>
            <person name="Choi T."/>
            <person name="Kim D."/>
            <person name="Ryu S."/>
            <person name="Kim W."/>
        </authorList>
    </citation>
    <scope>NUCLEOTIDE SEQUENCE [LARGE SCALE GENOMIC DNA]</scope>
    <source>
        <tissue evidence="2">Muscle</tissue>
    </source>
</reference>
<sequence>MARKKWTFTLLQRNHRAAERHTRHPRSSRRLGLNRRASSSYTSRIWAQGKSSSLRWHIGEHGRASMGGRSSHATHSRCVCVGVIREDFPCVREGVAGEAAAGNRGEGVGAPSTGVPPGGLPLMGVPSGGVPEGVQAEGVHEGRREYPPDQGGAIGLKILMVSAARGAWQLSWLR</sequence>
<evidence type="ECO:0000256" key="1">
    <source>
        <dbReference type="SAM" id="MobiDB-lite"/>
    </source>
</evidence>
<name>A0A5B7E779_PORTR</name>
<comment type="caution">
    <text evidence="2">The sequence shown here is derived from an EMBL/GenBank/DDBJ whole genome shotgun (WGS) entry which is preliminary data.</text>
</comment>
<evidence type="ECO:0000313" key="3">
    <source>
        <dbReference type="Proteomes" id="UP000324222"/>
    </source>
</evidence>
<dbReference type="EMBL" id="VSRR010002007">
    <property type="protein sequence ID" value="MPC29053.1"/>
    <property type="molecule type" value="Genomic_DNA"/>
</dbReference>
<feature type="compositionally biased region" description="Basic residues" evidence="1">
    <location>
        <begin position="21"/>
        <end position="33"/>
    </location>
</feature>
<organism evidence="2 3">
    <name type="scientific">Portunus trituberculatus</name>
    <name type="common">Swimming crab</name>
    <name type="synonym">Neptunus trituberculatus</name>
    <dbReference type="NCBI Taxonomy" id="210409"/>
    <lineage>
        <taxon>Eukaryota</taxon>
        <taxon>Metazoa</taxon>
        <taxon>Ecdysozoa</taxon>
        <taxon>Arthropoda</taxon>
        <taxon>Crustacea</taxon>
        <taxon>Multicrustacea</taxon>
        <taxon>Malacostraca</taxon>
        <taxon>Eumalacostraca</taxon>
        <taxon>Eucarida</taxon>
        <taxon>Decapoda</taxon>
        <taxon>Pleocyemata</taxon>
        <taxon>Brachyura</taxon>
        <taxon>Eubrachyura</taxon>
        <taxon>Portunoidea</taxon>
        <taxon>Portunidae</taxon>
        <taxon>Portuninae</taxon>
        <taxon>Portunus</taxon>
    </lineage>
</organism>
<accession>A0A5B7E779</accession>
<gene>
    <name evidence="2" type="ORF">E2C01_022271</name>
</gene>
<dbReference type="AlphaFoldDB" id="A0A5B7E779"/>